<dbReference type="Proteomes" id="UP001320603">
    <property type="component" value="Chromosome"/>
</dbReference>
<evidence type="ECO:0008006" key="3">
    <source>
        <dbReference type="Google" id="ProtNLM"/>
    </source>
</evidence>
<sequence>MHENDYTFVTIDNGEDAPLLSDAVVVDVDGGDGMLDAVMLDDVPVDGTDFITLSDDSVVMPDSDDVSDFISIDVDGSDISFIL</sequence>
<organism evidence="1 2">
    <name type="scientific">Parabacteroides absconsus</name>
    <dbReference type="NCBI Taxonomy" id="2951805"/>
    <lineage>
        <taxon>Bacteria</taxon>
        <taxon>Pseudomonadati</taxon>
        <taxon>Bacteroidota</taxon>
        <taxon>Bacteroidia</taxon>
        <taxon>Bacteroidales</taxon>
        <taxon>Tannerellaceae</taxon>
        <taxon>Parabacteroides</taxon>
    </lineage>
</organism>
<reference evidence="1 2" key="1">
    <citation type="submission" date="2024-02" db="EMBL/GenBank/DDBJ databases">
        <title>Whole genome sequencing of Parabacteroides sp. AD58.</title>
        <authorList>
            <person name="Chaplin A.V."/>
            <person name="Pikina A.P."/>
            <person name="Sokolova S.R."/>
            <person name="Korostin D.O."/>
            <person name="Efimov B.A."/>
        </authorList>
    </citation>
    <scope>NUCLEOTIDE SEQUENCE [LARGE SCALE GENOMIC DNA]</scope>
    <source>
        <strain evidence="1 2">AD58</strain>
    </source>
</reference>
<evidence type="ECO:0000313" key="2">
    <source>
        <dbReference type="Proteomes" id="UP001320603"/>
    </source>
</evidence>
<dbReference type="EMBL" id="CP146284">
    <property type="protein sequence ID" value="WWV67093.1"/>
    <property type="molecule type" value="Genomic_DNA"/>
</dbReference>
<protein>
    <recommendedName>
        <fullName evidence="3">Methyltransferase FkbM domain-containing protein</fullName>
    </recommendedName>
</protein>
<accession>A0ABZ2ITF0</accession>
<dbReference type="RefSeq" id="WP_251966481.1">
    <property type="nucleotide sequence ID" value="NZ_CP146284.1"/>
</dbReference>
<name>A0ABZ2ITF0_9BACT</name>
<evidence type="ECO:0000313" key="1">
    <source>
        <dbReference type="EMBL" id="WWV67093.1"/>
    </source>
</evidence>
<proteinExistence type="predicted"/>
<keyword evidence="2" id="KW-1185">Reference proteome</keyword>
<gene>
    <name evidence="1" type="ORF">NEE14_003655</name>
</gene>